<protein>
    <recommendedName>
        <fullName evidence="8">L-seryl-tRNA(Sec) selenium transferase</fullName>
        <ecNumber evidence="8">2.9.1.1</ecNumber>
    </recommendedName>
    <alternativeName>
        <fullName evidence="8">Selenocysteine synthase</fullName>
        <shortName evidence="8">Sec synthase</shortName>
    </alternativeName>
    <alternativeName>
        <fullName evidence="8">Selenocysteinyl-tRNA(Sec) synthase</fullName>
    </alternativeName>
</protein>
<evidence type="ECO:0000256" key="4">
    <source>
        <dbReference type="ARBA" id="ARBA00022898"/>
    </source>
</evidence>
<dbReference type="GO" id="GO:0001514">
    <property type="term" value="P:selenocysteine incorporation"/>
    <property type="evidence" value="ECO:0007669"/>
    <property type="project" value="UniProtKB-UniRule"/>
</dbReference>
<evidence type="ECO:0000256" key="8">
    <source>
        <dbReference type="HAMAP-Rule" id="MF_00423"/>
    </source>
</evidence>
<dbReference type="HAMAP" id="MF_00423">
    <property type="entry name" value="SelA"/>
    <property type="match status" value="1"/>
</dbReference>
<dbReference type="InterPro" id="IPR018319">
    <property type="entry name" value="SelA-like"/>
</dbReference>
<evidence type="ECO:0000256" key="10">
    <source>
        <dbReference type="SAM" id="Coils"/>
    </source>
</evidence>
<dbReference type="EC" id="2.9.1.1" evidence="8"/>
<keyword evidence="6 8" id="KW-0711">Selenium</keyword>
<gene>
    <name evidence="8" type="primary">selA</name>
    <name evidence="12" type="ORF">AWC17_22810</name>
</gene>
<comment type="caution">
    <text evidence="12">The sequence shown here is derived from an EMBL/GenBank/DDBJ whole genome shotgun (WGS) entry which is preliminary data.</text>
</comment>
<evidence type="ECO:0000256" key="7">
    <source>
        <dbReference type="ARBA" id="ARBA00044507"/>
    </source>
</evidence>
<accession>A0A1X2A209</accession>
<dbReference type="InterPro" id="IPR015424">
    <property type="entry name" value="PyrdxlP-dep_Trfase"/>
</dbReference>
<dbReference type="Gene3D" id="3.90.1150.180">
    <property type="match status" value="1"/>
</dbReference>
<comment type="catalytic activity">
    <reaction evidence="8">
        <text>L-seryl-tRNA(Sec) + selenophosphate + H(+) = L-selenocysteinyl-tRNA(Sec) + phosphate</text>
        <dbReference type="Rhea" id="RHEA:22728"/>
        <dbReference type="Rhea" id="RHEA-COMP:9742"/>
        <dbReference type="Rhea" id="RHEA-COMP:9743"/>
        <dbReference type="ChEBI" id="CHEBI:15378"/>
        <dbReference type="ChEBI" id="CHEBI:16144"/>
        <dbReference type="ChEBI" id="CHEBI:43474"/>
        <dbReference type="ChEBI" id="CHEBI:78533"/>
        <dbReference type="ChEBI" id="CHEBI:78573"/>
        <dbReference type="EC" id="2.9.1.1"/>
    </reaction>
</comment>
<evidence type="ECO:0000256" key="2">
    <source>
        <dbReference type="ARBA" id="ARBA00022490"/>
    </source>
</evidence>
<dbReference type="RefSeq" id="WP_047322452.1">
    <property type="nucleotide sequence ID" value="NZ_JACKSS010000126.1"/>
</dbReference>
<comment type="cofactor">
    <cofactor evidence="1 8 9">
        <name>pyridoxal 5'-phosphate</name>
        <dbReference type="ChEBI" id="CHEBI:597326"/>
    </cofactor>
</comment>
<dbReference type="OrthoDB" id="9787096at2"/>
<keyword evidence="5 8" id="KW-0648">Protein biosynthesis</keyword>
<keyword evidence="4 8" id="KW-0663">Pyridoxal phosphate</keyword>
<evidence type="ECO:0000256" key="9">
    <source>
        <dbReference type="PIRSR" id="PIRSR618319-50"/>
    </source>
</evidence>
<dbReference type="PANTHER" id="PTHR32328:SF0">
    <property type="entry name" value="L-SERYL-TRNA(SEC) SELENIUM TRANSFERASE"/>
    <property type="match status" value="1"/>
</dbReference>
<dbReference type="UniPathway" id="UPA00906">
    <property type="reaction ID" value="UER00896"/>
</dbReference>
<comment type="pathway">
    <text evidence="8">Aminoacyl-tRNA biosynthesis; selenocysteinyl-tRNA(Sec) biosynthesis; selenocysteinyl-tRNA(Sec) from L-seryl-tRNA(Sec) (bacterial route): step 1/1.</text>
</comment>
<dbReference type="InterPro" id="IPR015421">
    <property type="entry name" value="PyrdxlP-dep_Trfase_major"/>
</dbReference>
<keyword evidence="2 8" id="KW-0963">Cytoplasm</keyword>
<evidence type="ECO:0000256" key="5">
    <source>
        <dbReference type="ARBA" id="ARBA00022917"/>
    </source>
</evidence>
<dbReference type="Gene3D" id="3.40.640.10">
    <property type="entry name" value="Type I PLP-dependent aspartate aminotransferase-like (Major domain)"/>
    <property type="match status" value="1"/>
</dbReference>
<dbReference type="Proteomes" id="UP000193781">
    <property type="component" value="Unassembled WGS sequence"/>
</dbReference>
<evidence type="ECO:0000256" key="1">
    <source>
        <dbReference type="ARBA" id="ARBA00001933"/>
    </source>
</evidence>
<keyword evidence="13" id="KW-1185">Reference proteome</keyword>
<feature type="coiled-coil region" evidence="10">
    <location>
        <begin position="328"/>
        <end position="355"/>
    </location>
</feature>
<comment type="similarity">
    <text evidence="7 8">Belongs to the SelA family.</text>
</comment>
<dbReference type="GO" id="GO:0005737">
    <property type="term" value="C:cytoplasm"/>
    <property type="evidence" value="ECO:0007669"/>
    <property type="project" value="UniProtKB-SubCell"/>
</dbReference>
<comment type="subcellular location">
    <subcellularLocation>
        <location evidence="8">Cytoplasm</location>
    </subcellularLocation>
</comment>
<organism evidence="12 13">
    <name type="scientific">Mycobacterium nebraskense</name>
    <dbReference type="NCBI Taxonomy" id="244292"/>
    <lineage>
        <taxon>Bacteria</taxon>
        <taxon>Bacillati</taxon>
        <taxon>Actinomycetota</taxon>
        <taxon>Actinomycetes</taxon>
        <taxon>Mycobacteriales</taxon>
        <taxon>Mycobacteriaceae</taxon>
        <taxon>Mycobacterium</taxon>
    </lineage>
</organism>
<dbReference type="AlphaFoldDB" id="A0A1X2A209"/>
<dbReference type="PANTHER" id="PTHR32328">
    <property type="entry name" value="L-SERYL-TRNA(SEC) SELENIUM TRANSFERASE"/>
    <property type="match status" value="1"/>
</dbReference>
<dbReference type="GO" id="GO:0001717">
    <property type="term" value="P:conversion of seryl-tRNAsec to selenocys-tRNAsec"/>
    <property type="evidence" value="ECO:0007669"/>
    <property type="project" value="UniProtKB-UniRule"/>
</dbReference>
<proteinExistence type="inferred from homology"/>
<dbReference type="STRING" id="244292.ABW17_09320"/>
<keyword evidence="3 8" id="KW-0808">Transferase</keyword>
<evidence type="ECO:0000256" key="6">
    <source>
        <dbReference type="ARBA" id="ARBA00023266"/>
    </source>
</evidence>
<dbReference type="GO" id="GO:0004125">
    <property type="term" value="F:L-seryl-tRNA(Sec) selenium transferase activity"/>
    <property type="evidence" value="ECO:0007669"/>
    <property type="project" value="UniProtKB-UniRule"/>
</dbReference>
<dbReference type="InterPro" id="IPR004534">
    <property type="entry name" value="SelA_trans"/>
</dbReference>
<feature type="domain" description="L-seryl-tRNA selenium transferase N-terminal" evidence="11">
    <location>
        <begin position="5"/>
        <end position="44"/>
    </location>
</feature>
<dbReference type="Pfam" id="PF12390">
    <property type="entry name" value="Se-cys_synth_N"/>
    <property type="match status" value="1"/>
</dbReference>
<dbReference type="InterPro" id="IPR025862">
    <property type="entry name" value="SelA_trans_N_dom"/>
</dbReference>
<dbReference type="SUPFAM" id="SSF53383">
    <property type="entry name" value="PLP-dependent transferases"/>
    <property type="match status" value="1"/>
</dbReference>
<evidence type="ECO:0000313" key="13">
    <source>
        <dbReference type="Proteomes" id="UP000193781"/>
    </source>
</evidence>
<dbReference type="Pfam" id="PF03841">
    <property type="entry name" value="SelA"/>
    <property type="match status" value="1"/>
</dbReference>
<reference evidence="12 13" key="1">
    <citation type="submission" date="2016-01" db="EMBL/GenBank/DDBJ databases">
        <title>The new phylogeny of the genus Mycobacterium.</title>
        <authorList>
            <person name="Tarcisio F."/>
            <person name="Conor M."/>
            <person name="Antonella G."/>
            <person name="Elisabetta G."/>
            <person name="Giulia F.S."/>
            <person name="Sara T."/>
            <person name="Anna F."/>
            <person name="Clotilde B."/>
            <person name="Roberto B."/>
            <person name="Veronica D.S."/>
            <person name="Fabio R."/>
            <person name="Monica P."/>
            <person name="Olivier J."/>
            <person name="Enrico T."/>
            <person name="Nicola S."/>
        </authorList>
    </citation>
    <scope>NUCLEOTIDE SEQUENCE [LARGE SCALE GENOMIC DNA]</scope>
    <source>
        <strain evidence="12 13">DSM 44803</strain>
    </source>
</reference>
<name>A0A1X2A209_9MYCO</name>
<dbReference type="NCBIfam" id="TIGR00474">
    <property type="entry name" value="selA"/>
    <property type="match status" value="1"/>
</dbReference>
<dbReference type="EMBL" id="LQPH01000011">
    <property type="protein sequence ID" value="ORW34978.1"/>
    <property type="molecule type" value="Genomic_DNA"/>
</dbReference>
<evidence type="ECO:0000313" key="12">
    <source>
        <dbReference type="EMBL" id="ORW34978.1"/>
    </source>
</evidence>
<keyword evidence="10" id="KW-0175">Coiled coil</keyword>
<feature type="modified residue" description="N6-(pyridoxal phosphate)lysine" evidence="8 9">
    <location>
        <position position="277"/>
    </location>
</feature>
<sequence>MSDPRRRVPRTDVLLADPRLVEAQRVLGRALVKSVIADAQQRARAGEIEPEFVAEHAVAALPPTASSLRPVINATGVLVHTNLGRAPLSRAAVDAVVAAAGTTDVELDLATGRRGRRGRGALAALARAVPTAEGVHVVNNNAAALLLAALTLAPGKEIVLSRGELVEIGDGFRIPELLASTGSRLREVGTTNRTSLRDYVEAIGPQTGFVLKVHPSNFHVTGFTSAVGVAELAKLGVPLVVDIGSGLLAPHPLLPDEPDATSTLRDGADLVTASGDKLLGGPQAGLLLGDAELIERLRRHPAARALRVDKLTLAALEATLTGPPPPVAEALVADVAELRARAESLAAELPDAEAVDCVAAIGGGGAPDVELPSAAVSLPESYAAALRAASPPVVGRIEAGRCLLDLRTVAPEDDALLASAVLACSS</sequence>
<evidence type="ECO:0000259" key="11">
    <source>
        <dbReference type="Pfam" id="PF12390"/>
    </source>
</evidence>
<evidence type="ECO:0000256" key="3">
    <source>
        <dbReference type="ARBA" id="ARBA00022679"/>
    </source>
</evidence>
<comment type="function">
    <text evidence="8">Converts seryl-tRNA(Sec) to selenocysteinyl-tRNA(Sec) required for selenoprotein biosynthesis.</text>
</comment>